<evidence type="ECO:0000256" key="6">
    <source>
        <dbReference type="RuleBase" id="RU364082"/>
    </source>
</evidence>
<dbReference type="GO" id="GO:0019305">
    <property type="term" value="P:dTDP-rhamnose biosynthetic process"/>
    <property type="evidence" value="ECO:0007669"/>
    <property type="project" value="UniProtKB-UniPathway"/>
</dbReference>
<dbReference type="AlphaFoldDB" id="A0A2T5HDY4"/>
<protein>
    <recommendedName>
        <fullName evidence="4 6">dTDP-4-dehydrorhamnose reductase</fullName>
        <ecNumber evidence="3 6">1.1.1.133</ecNumber>
    </recommendedName>
</protein>
<evidence type="ECO:0000256" key="3">
    <source>
        <dbReference type="ARBA" id="ARBA00012929"/>
    </source>
</evidence>
<comment type="similarity">
    <text evidence="2 6">Belongs to the dTDP-4-dehydrorhamnose reductase family.</text>
</comment>
<dbReference type="UniPathway" id="UPA00124"/>
<evidence type="ECO:0000256" key="2">
    <source>
        <dbReference type="ARBA" id="ARBA00010944"/>
    </source>
</evidence>
<keyword evidence="9" id="KW-1185">Reference proteome</keyword>
<dbReference type="PANTHER" id="PTHR10491">
    <property type="entry name" value="DTDP-4-DEHYDRORHAMNOSE REDUCTASE"/>
    <property type="match status" value="1"/>
</dbReference>
<dbReference type="InterPro" id="IPR005913">
    <property type="entry name" value="dTDP_dehydrorham_reduct"/>
</dbReference>
<evidence type="ECO:0000259" key="7">
    <source>
        <dbReference type="Pfam" id="PF04321"/>
    </source>
</evidence>
<gene>
    <name evidence="8" type="ORF">C8N42_111116</name>
</gene>
<keyword evidence="6" id="KW-0560">Oxidoreductase</keyword>
<dbReference type="RefSeq" id="WP_107817261.1">
    <property type="nucleotide sequence ID" value="NZ_QAOH01000011.1"/>
</dbReference>
<comment type="catalytic activity">
    <reaction evidence="5 6">
        <text>dTDP-beta-L-rhamnose + NADP(+) = dTDP-4-dehydro-beta-L-rhamnose + NADPH + H(+)</text>
        <dbReference type="Rhea" id="RHEA:21796"/>
        <dbReference type="ChEBI" id="CHEBI:15378"/>
        <dbReference type="ChEBI" id="CHEBI:57510"/>
        <dbReference type="ChEBI" id="CHEBI:57783"/>
        <dbReference type="ChEBI" id="CHEBI:58349"/>
        <dbReference type="ChEBI" id="CHEBI:62830"/>
        <dbReference type="EC" id="1.1.1.133"/>
    </reaction>
</comment>
<dbReference type="InterPro" id="IPR029903">
    <property type="entry name" value="RmlD-like-bd"/>
</dbReference>
<evidence type="ECO:0000313" key="8">
    <source>
        <dbReference type="EMBL" id="PTQ69766.1"/>
    </source>
</evidence>
<dbReference type="Gene3D" id="3.90.25.10">
    <property type="entry name" value="UDP-galactose 4-epimerase, domain 1"/>
    <property type="match status" value="1"/>
</dbReference>
<evidence type="ECO:0000256" key="1">
    <source>
        <dbReference type="ARBA" id="ARBA00004781"/>
    </source>
</evidence>
<dbReference type="SUPFAM" id="SSF51735">
    <property type="entry name" value="NAD(P)-binding Rossmann-fold domains"/>
    <property type="match status" value="1"/>
</dbReference>
<comment type="pathway">
    <text evidence="1 6">Carbohydrate biosynthesis; dTDP-L-rhamnose biosynthesis.</text>
</comment>
<dbReference type="EC" id="1.1.1.133" evidence="3 6"/>
<dbReference type="InterPro" id="IPR036291">
    <property type="entry name" value="NAD(P)-bd_dom_sf"/>
</dbReference>
<sequence>MILVFGKTGQVAMELQRLLPEARFLGRDEADLTDPLACGRKIRDLKPAAVINAAAYTAVDKAEDDALVATLVNAAAPTEMAETCADLGIPFVHISTDYVFDGAGEEPFAPDHPTGPLGVYGETKLEGENGVREAGGVFAILRTSWVFSAHGGNFVKTMLRLAETRDKLTVVVDQIGGPTPARDIAKACVETAEQLKTDPNKAGTYHFSGSPDMSWADFAREIFAQAGSVVEVEDIPTSAYPTPAKRPANSRLDCSTTETTFGIRRPDWKAGLAEVLSELEIRP</sequence>
<dbReference type="Proteomes" id="UP000244077">
    <property type="component" value="Unassembled WGS sequence"/>
</dbReference>
<feature type="domain" description="RmlD-like substrate binding" evidence="7">
    <location>
        <begin position="2"/>
        <end position="279"/>
    </location>
</feature>
<dbReference type="GO" id="GO:0008831">
    <property type="term" value="F:dTDP-4-dehydrorhamnose reductase activity"/>
    <property type="evidence" value="ECO:0007669"/>
    <property type="project" value="UniProtKB-EC"/>
</dbReference>
<proteinExistence type="inferred from homology"/>
<reference evidence="8 9" key="1">
    <citation type="submission" date="2018-04" db="EMBL/GenBank/DDBJ databases">
        <title>Genomic Encyclopedia of Archaeal and Bacterial Type Strains, Phase II (KMG-II): from individual species to whole genera.</title>
        <authorList>
            <person name="Goeker M."/>
        </authorList>
    </citation>
    <scope>NUCLEOTIDE SEQUENCE [LARGE SCALE GENOMIC DNA]</scope>
    <source>
        <strain evidence="8 9">DSM 100434</strain>
    </source>
</reference>
<dbReference type="Gene3D" id="3.40.50.720">
    <property type="entry name" value="NAD(P)-binding Rossmann-like Domain"/>
    <property type="match status" value="1"/>
</dbReference>
<dbReference type="EMBL" id="QAOH01000011">
    <property type="protein sequence ID" value="PTQ69766.1"/>
    <property type="molecule type" value="Genomic_DNA"/>
</dbReference>
<comment type="cofactor">
    <cofactor evidence="6">
        <name>Mg(2+)</name>
        <dbReference type="ChEBI" id="CHEBI:18420"/>
    </cofactor>
    <text evidence="6">Binds 1 Mg(2+) ion per monomer.</text>
</comment>
<comment type="function">
    <text evidence="6">Catalyzes the reduction of dTDP-6-deoxy-L-lyxo-4-hexulose to yield dTDP-L-rhamnose.</text>
</comment>
<organism evidence="8 9">
    <name type="scientific">Celeribacter persicus</name>
    <dbReference type="NCBI Taxonomy" id="1651082"/>
    <lineage>
        <taxon>Bacteria</taxon>
        <taxon>Pseudomonadati</taxon>
        <taxon>Pseudomonadota</taxon>
        <taxon>Alphaproteobacteria</taxon>
        <taxon>Rhodobacterales</taxon>
        <taxon>Roseobacteraceae</taxon>
        <taxon>Celeribacter</taxon>
    </lineage>
</organism>
<dbReference type="NCBIfam" id="TIGR01214">
    <property type="entry name" value="rmlD"/>
    <property type="match status" value="1"/>
</dbReference>
<dbReference type="OrthoDB" id="9803892at2"/>
<dbReference type="PANTHER" id="PTHR10491:SF4">
    <property type="entry name" value="METHIONINE ADENOSYLTRANSFERASE 2 SUBUNIT BETA"/>
    <property type="match status" value="1"/>
</dbReference>
<evidence type="ECO:0000256" key="5">
    <source>
        <dbReference type="ARBA" id="ARBA00048200"/>
    </source>
</evidence>
<evidence type="ECO:0000256" key="4">
    <source>
        <dbReference type="ARBA" id="ARBA00017099"/>
    </source>
</evidence>
<dbReference type="CDD" id="cd05254">
    <property type="entry name" value="dTDP_HR_like_SDR_e"/>
    <property type="match status" value="1"/>
</dbReference>
<accession>A0A2T5HDY4</accession>
<keyword evidence="6" id="KW-0521">NADP</keyword>
<dbReference type="Pfam" id="PF04321">
    <property type="entry name" value="RmlD_sub_bind"/>
    <property type="match status" value="1"/>
</dbReference>
<comment type="caution">
    <text evidence="8">The sequence shown here is derived from an EMBL/GenBank/DDBJ whole genome shotgun (WGS) entry which is preliminary data.</text>
</comment>
<evidence type="ECO:0000313" key="9">
    <source>
        <dbReference type="Proteomes" id="UP000244077"/>
    </source>
</evidence>
<name>A0A2T5HDY4_9RHOB</name>